<evidence type="ECO:0000313" key="1">
    <source>
        <dbReference type="EMBL" id="OUM50294.1"/>
    </source>
</evidence>
<sequence length="160" mass="19362">MAIEMKPEIKKVLEKINFIDRYQAMSNRFRGNSNDLDDRLGSYNIQKVIEVLKHFGYEATFDYKERFFKVGVVDHSPQYMIWFNISLEHGMTEFIWVAYYNGEVRLGSPWSIYPRLLINPSMRIKMPIFRSYEELEEILKEAFVLYEEFKWELISLYEKE</sequence>
<proteinExistence type="predicted"/>
<name>A0A1Y3MKE5_9BACI</name>
<accession>A0A1Y3MKE5</accession>
<dbReference type="EMBL" id="MWPX01000002">
    <property type="protein sequence ID" value="OUM50294.1"/>
    <property type="molecule type" value="Genomic_DNA"/>
</dbReference>
<gene>
    <name evidence="1" type="ORF">BW425_04250</name>
    <name evidence="2" type="ORF">CN613_22590</name>
</gene>
<dbReference type="RefSeq" id="WP_016115379.1">
    <property type="nucleotide sequence ID" value="NZ_CP189809.1"/>
</dbReference>
<organism evidence="1 3">
    <name type="scientific">Bacillus pseudomycoides</name>
    <dbReference type="NCBI Taxonomy" id="64104"/>
    <lineage>
        <taxon>Bacteria</taxon>
        <taxon>Bacillati</taxon>
        <taxon>Bacillota</taxon>
        <taxon>Bacilli</taxon>
        <taxon>Bacillales</taxon>
        <taxon>Bacillaceae</taxon>
        <taxon>Bacillus</taxon>
        <taxon>Bacillus cereus group</taxon>
    </lineage>
</organism>
<evidence type="ECO:0000313" key="3">
    <source>
        <dbReference type="Proteomes" id="UP000195321"/>
    </source>
</evidence>
<dbReference type="Proteomes" id="UP000219775">
    <property type="component" value="Unassembled WGS sequence"/>
</dbReference>
<dbReference type="Proteomes" id="UP000195321">
    <property type="component" value="Unassembled WGS sequence"/>
</dbReference>
<evidence type="ECO:0000313" key="2">
    <source>
        <dbReference type="EMBL" id="PEM66458.1"/>
    </source>
</evidence>
<dbReference type="AlphaFoldDB" id="A0A1Y3MKE5"/>
<dbReference type="EMBL" id="NUDP01000091">
    <property type="protein sequence ID" value="PEM66458.1"/>
    <property type="molecule type" value="Genomic_DNA"/>
</dbReference>
<reference evidence="2 4" key="2">
    <citation type="submission" date="2017-09" db="EMBL/GenBank/DDBJ databases">
        <title>Large-scale bioinformatics analysis of Bacillus genomes uncovers conserved roles of natural products in bacterial physiology.</title>
        <authorList>
            <consortium name="Agbiome Team Llc"/>
            <person name="Bleich R.M."/>
            <person name="Grubbs K.J."/>
            <person name="Santa Maria K.C."/>
            <person name="Allen S.E."/>
            <person name="Farag S."/>
            <person name="Shank E.A."/>
            <person name="Bowers A."/>
        </authorList>
    </citation>
    <scope>NUCLEOTIDE SEQUENCE [LARGE SCALE GENOMIC DNA]</scope>
    <source>
        <strain evidence="2 4">AFS009893</strain>
    </source>
</reference>
<evidence type="ECO:0000313" key="4">
    <source>
        <dbReference type="Proteomes" id="UP000219775"/>
    </source>
</evidence>
<protein>
    <submittedName>
        <fullName evidence="1">Uncharacterized protein</fullName>
    </submittedName>
</protein>
<reference evidence="1 3" key="1">
    <citation type="submission" date="2017-02" db="EMBL/GenBank/DDBJ databases">
        <title>Bacillus pseudomycoides isolate FSL K6-0042.</title>
        <authorList>
            <person name="Kovac J."/>
        </authorList>
    </citation>
    <scope>NUCLEOTIDE SEQUENCE [LARGE SCALE GENOMIC DNA]</scope>
    <source>
        <strain evidence="1 3">FSL K6-0042</strain>
    </source>
</reference>
<comment type="caution">
    <text evidence="1">The sequence shown here is derived from an EMBL/GenBank/DDBJ whole genome shotgun (WGS) entry which is preliminary data.</text>
</comment>